<keyword evidence="7" id="KW-0413">Isomerase</keyword>
<dbReference type="InterPro" id="IPR013986">
    <property type="entry name" value="DExx_box_DNA_helicase_dom_sf"/>
</dbReference>
<evidence type="ECO:0000259" key="12">
    <source>
        <dbReference type="PROSITE" id="PS51198"/>
    </source>
</evidence>
<dbReference type="Proteomes" id="UP000823611">
    <property type="component" value="Unassembled WGS sequence"/>
</dbReference>
<dbReference type="GO" id="GO:0003677">
    <property type="term" value="F:DNA binding"/>
    <property type="evidence" value="ECO:0007669"/>
    <property type="project" value="UniProtKB-KW"/>
</dbReference>
<feature type="binding site" evidence="11">
    <location>
        <begin position="24"/>
        <end position="31"/>
    </location>
    <ligand>
        <name>ATP</name>
        <dbReference type="ChEBI" id="CHEBI:30616"/>
    </ligand>
</feature>
<evidence type="ECO:0000313" key="15">
    <source>
        <dbReference type="Proteomes" id="UP000823611"/>
    </source>
</evidence>
<dbReference type="AlphaFoldDB" id="A0A9D9DVS6"/>
<proteinExistence type="inferred from homology"/>
<dbReference type="GO" id="GO:0043138">
    <property type="term" value="F:3'-5' DNA helicase activity"/>
    <property type="evidence" value="ECO:0007669"/>
    <property type="project" value="UniProtKB-EC"/>
</dbReference>
<comment type="caution">
    <text evidence="14">The sequence shown here is derived from an EMBL/GenBank/DDBJ whole genome shotgun (WGS) entry which is preliminary data.</text>
</comment>
<evidence type="ECO:0000256" key="6">
    <source>
        <dbReference type="ARBA" id="ARBA00023125"/>
    </source>
</evidence>
<dbReference type="InterPro" id="IPR014016">
    <property type="entry name" value="UvrD-like_ATP-bd"/>
</dbReference>
<organism evidence="14 15">
    <name type="scientific">Candidatus Fimicola merdigallinarum</name>
    <dbReference type="NCBI Taxonomy" id="2840819"/>
    <lineage>
        <taxon>Bacteria</taxon>
        <taxon>Bacillati</taxon>
        <taxon>Bacillota</taxon>
        <taxon>Clostridia</taxon>
        <taxon>Lachnospirales</taxon>
        <taxon>Lachnospiraceae</taxon>
        <taxon>Lachnospiraceae incertae sedis</taxon>
        <taxon>Candidatus Fimicola</taxon>
    </lineage>
</organism>
<dbReference type="CDD" id="cd17932">
    <property type="entry name" value="DEXQc_UvrD"/>
    <property type="match status" value="1"/>
</dbReference>
<accession>A0A9D9DVS6</accession>
<keyword evidence="5 11" id="KW-0067">ATP-binding</keyword>
<dbReference type="GO" id="GO:0016787">
    <property type="term" value="F:hydrolase activity"/>
    <property type="evidence" value="ECO:0007669"/>
    <property type="project" value="UniProtKB-UniRule"/>
</dbReference>
<evidence type="ECO:0000313" key="14">
    <source>
        <dbReference type="EMBL" id="MBO8434591.1"/>
    </source>
</evidence>
<evidence type="ECO:0000256" key="5">
    <source>
        <dbReference type="ARBA" id="ARBA00022840"/>
    </source>
</evidence>
<dbReference type="Pfam" id="PF00580">
    <property type="entry name" value="UvrD-helicase"/>
    <property type="match status" value="1"/>
</dbReference>
<dbReference type="GO" id="GO:0005524">
    <property type="term" value="F:ATP binding"/>
    <property type="evidence" value="ECO:0007669"/>
    <property type="project" value="UniProtKB-UniRule"/>
</dbReference>
<comment type="similarity">
    <text evidence="1">Belongs to the helicase family. UvrD subfamily.</text>
</comment>
<dbReference type="InterPro" id="IPR000212">
    <property type="entry name" value="DNA_helicase_UvrD/REP"/>
</dbReference>
<evidence type="ECO:0000256" key="1">
    <source>
        <dbReference type="ARBA" id="ARBA00009922"/>
    </source>
</evidence>
<gene>
    <name evidence="14" type="ORF">IAC55_04630</name>
</gene>
<dbReference type="InterPro" id="IPR027417">
    <property type="entry name" value="P-loop_NTPase"/>
</dbReference>
<dbReference type="PROSITE" id="PS51198">
    <property type="entry name" value="UVRD_HELICASE_ATP_BIND"/>
    <property type="match status" value="1"/>
</dbReference>
<evidence type="ECO:0000256" key="4">
    <source>
        <dbReference type="ARBA" id="ARBA00022806"/>
    </source>
</evidence>
<name>A0A9D9DVS6_9FIRM</name>
<evidence type="ECO:0000256" key="11">
    <source>
        <dbReference type="PROSITE-ProRule" id="PRU00560"/>
    </source>
</evidence>
<keyword evidence="6" id="KW-0238">DNA-binding</keyword>
<feature type="domain" description="UvrD-like helicase ATP-binding" evidence="12">
    <location>
        <begin position="3"/>
        <end position="278"/>
    </location>
</feature>
<reference evidence="14" key="2">
    <citation type="journal article" date="2021" name="PeerJ">
        <title>Extensive microbial diversity within the chicken gut microbiome revealed by metagenomics and culture.</title>
        <authorList>
            <person name="Gilroy R."/>
            <person name="Ravi A."/>
            <person name="Getino M."/>
            <person name="Pursley I."/>
            <person name="Horton D.L."/>
            <person name="Alikhan N.F."/>
            <person name="Baker D."/>
            <person name="Gharbi K."/>
            <person name="Hall N."/>
            <person name="Watson M."/>
            <person name="Adriaenssens E.M."/>
            <person name="Foster-Nyarko E."/>
            <person name="Jarju S."/>
            <person name="Secka A."/>
            <person name="Antonio M."/>
            <person name="Oren A."/>
            <person name="Chaudhuri R.R."/>
            <person name="La Ragione R."/>
            <person name="Hildebrand F."/>
            <person name="Pallen M.J."/>
        </authorList>
    </citation>
    <scope>NUCLEOTIDE SEQUENCE</scope>
    <source>
        <strain evidence="14">F6-4510</strain>
    </source>
</reference>
<evidence type="ECO:0000259" key="13">
    <source>
        <dbReference type="PROSITE" id="PS51217"/>
    </source>
</evidence>
<keyword evidence="2 11" id="KW-0547">Nucleotide-binding</keyword>
<protein>
    <recommendedName>
        <fullName evidence="9">DNA 3'-5' helicase</fullName>
        <ecNumber evidence="9">5.6.2.4</ecNumber>
    </recommendedName>
</protein>
<keyword evidence="3 11" id="KW-0378">Hydrolase</keyword>
<evidence type="ECO:0000256" key="7">
    <source>
        <dbReference type="ARBA" id="ARBA00023235"/>
    </source>
</evidence>
<dbReference type="PANTHER" id="PTHR11070">
    <property type="entry name" value="UVRD / RECB / PCRA DNA HELICASE FAMILY MEMBER"/>
    <property type="match status" value="1"/>
</dbReference>
<evidence type="ECO:0000256" key="8">
    <source>
        <dbReference type="ARBA" id="ARBA00034617"/>
    </source>
</evidence>
<dbReference type="GO" id="GO:0000725">
    <property type="term" value="P:recombinational repair"/>
    <property type="evidence" value="ECO:0007669"/>
    <property type="project" value="TreeGrafter"/>
</dbReference>
<evidence type="ECO:0000256" key="9">
    <source>
        <dbReference type="ARBA" id="ARBA00034808"/>
    </source>
</evidence>
<dbReference type="EMBL" id="JADIMX010000086">
    <property type="protein sequence ID" value="MBO8434591.1"/>
    <property type="molecule type" value="Genomic_DNA"/>
</dbReference>
<dbReference type="PROSITE" id="PS51217">
    <property type="entry name" value="UVRD_HELICASE_CTER"/>
    <property type="match status" value="1"/>
</dbReference>
<dbReference type="EC" id="5.6.2.4" evidence="9"/>
<dbReference type="Gene3D" id="1.10.486.10">
    <property type="entry name" value="PCRA, domain 4"/>
    <property type="match status" value="1"/>
</dbReference>
<comment type="catalytic activity">
    <reaction evidence="8">
        <text>Couples ATP hydrolysis with the unwinding of duplex DNA by translocating in the 3'-5' direction.</text>
        <dbReference type="EC" id="5.6.2.4"/>
    </reaction>
</comment>
<dbReference type="PANTHER" id="PTHR11070:SF2">
    <property type="entry name" value="ATP-DEPENDENT DNA HELICASE SRS2"/>
    <property type="match status" value="1"/>
</dbReference>
<comment type="catalytic activity">
    <reaction evidence="10">
        <text>ATP + H2O = ADP + phosphate + H(+)</text>
        <dbReference type="Rhea" id="RHEA:13065"/>
        <dbReference type="ChEBI" id="CHEBI:15377"/>
        <dbReference type="ChEBI" id="CHEBI:15378"/>
        <dbReference type="ChEBI" id="CHEBI:30616"/>
        <dbReference type="ChEBI" id="CHEBI:43474"/>
        <dbReference type="ChEBI" id="CHEBI:456216"/>
        <dbReference type="EC" id="5.6.2.4"/>
    </reaction>
</comment>
<sequence length="616" mass="72061">MKNNLNEKQLEAVNHFKGPMIVLAGPGSGKTTVVTYRVKNLIENYNVMPSNILVITFTKAASVEMKERFLAMNVENGERVTFGTFHALFFRIIRLYCGYTTENIISEEEKWNFLRNTINESELDVDDEDEYINTFISEFSLMKNELMDIKTYKAVNMPDDEFKFMVKKYEGYKSRNEKIDFDDMLYICYKVLSENDDVLSMWRNKYKYILIDEFQDINKAQYECIKMLAEPNNNVFAVGDDDQSIYSFRGARPDFLIDFPKNFEGTKKVVLDINYRSTDSIIKLSSRVIRNNKNRYEKNVRGTGKAGKVAILLKPDNTSVEAELICERIQKRIDNGIPLSEIAVIYRTNTQGGIFARFLSDKNIAYNLKDSILNIYDHFITKDIIAYMRFAKDTTRNSDLARIINKPKRYISKDTIAEAQKLSGPLIKTLYQLPSLRSFQEKRLDELLSHVFQIKKRKPYEAIKYIRNIVSYDDYLEDYAEYRKTNILSLKEIADEILESAKDKETFEEFFEYIDELSEKIKKDKKNFGKNLENAVTLSTMHSAKGLEFDTVFIPSAVEGVIPHEKSKTQEEIEEERRLFYVGVTRAKNRLYISEIAERYDKTTKRSRFIKELMDK</sequence>
<feature type="domain" description="UvrD-like helicase C-terminal" evidence="13">
    <location>
        <begin position="279"/>
        <end position="546"/>
    </location>
</feature>
<dbReference type="Pfam" id="PF13361">
    <property type="entry name" value="UvrD_C"/>
    <property type="match status" value="1"/>
</dbReference>
<evidence type="ECO:0000256" key="10">
    <source>
        <dbReference type="ARBA" id="ARBA00048988"/>
    </source>
</evidence>
<evidence type="ECO:0000256" key="2">
    <source>
        <dbReference type="ARBA" id="ARBA00022741"/>
    </source>
</evidence>
<dbReference type="SUPFAM" id="SSF52540">
    <property type="entry name" value="P-loop containing nucleoside triphosphate hydrolases"/>
    <property type="match status" value="1"/>
</dbReference>
<dbReference type="CDD" id="cd18807">
    <property type="entry name" value="SF1_C_UvrD"/>
    <property type="match status" value="1"/>
</dbReference>
<keyword evidence="4 11" id="KW-0347">Helicase</keyword>
<reference evidence="14" key="1">
    <citation type="submission" date="2020-10" db="EMBL/GenBank/DDBJ databases">
        <authorList>
            <person name="Gilroy R."/>
        </authorList>
    </citation>
    <scope>NUCLEOTIDE SEQUENCE</scope>
    <source>
        <strain evidence="14">F6-4510</strain>
    </source>
</reference>
<evidence type="ECO:0000256" key="3">
    <source>
        <dbReference type="ARBA" id="ARBA00022801"/>
    </source>
</evidence>
<dbReference type="Gene3D" id="1.10.10.160">
    <property type="match status" value="1"/>
</dbReference>
<dbReference type="GO" id="GO:0033202">
    <property type="term" value="C:DNA helicase complex"/>
    <property type="evidence" value="ECO:0007669"/>
    <property type="project" value="TreeGrafter"/>
</dbReference>
<dbReference type="Gene3D" id="3.40.50.300">
    <property type="entry name" value="P-loop containing nucleotide triphosphate hydrolases"/>
    <property type="match status" value="2"/>
</dbReference>
<dbReference type="GO" id="GO:0005829">
    <property type="term" value="C:cytosol"/>
    <property type="evidence" value="ECO:0007669"/>
    <property type="project" value="TreeGrafter"/>
</dbReference>
<dbReference type="InterPro" id="IPR014017">
    <property type="entry name" value="DNA_helicase_UvrD-like_C"/>
</dbReference>